<dbReference type="PROSITE" id="PS51375">
    <property type="entry name" value="PPR"/>
    <property type="match status" value="1"/>
</dbReference>
<dbReference type="Gene3D" id="1.25.40.10">
    <property type="entry name" value="Tetratricopeptide repeat domain"/>
    <property type="match status" value="1"/>
</dbReference>
<proteinExistence type="predicted"/>
<keyword evidence="4" id="KW-1185">Reference proteome</keyword>
<name>W1PKJ3_AMBTC</name>
<dbReference type="Proteomes" id="UP000017836">
    <property type="component" value="Unassembled WGS sequence"/>
</dbReference>
<dbReference type="InterPro" id="IPR011990">
    <property type="entry name" value="TPR-like_helical_dom_sf"/>
</dbReference>
<gene>
    <name evidence="3" type="ORF">AMTR_s00155p00016880</name>
</gene>
<dbReference type="eggNOG" id="KOG4197">
    <property type="taxonomic scope" value="Eukaryota"/>
</dbReference>
<accession>W1PKJ3</accession>
<dbReference type="InterPro" id="IPR046960">
    <property type="entry name" value="PPR_At4g14850-like_plant"/>
</dbReference>
<feature type="repeat" description="PPR" evidence="2">
    <location>
        <begin position="53"/>
        <end position="87"/>
    </location>
</feature>
<dbReference type="GO" id="GO:0003723">
    <property type="term" value="F:RNA binding"/>
    <property type="evidence" value="ECO:0007669"/>
    <property type="project" value="InterPro"/>
</dbReference>
<protein>
    <recommendedName>
        <fullName evidence="5">Pentatricopeptide repeat-containing protein</fullName>
    </recommendedName>
</protein>
<evidence type="ECO:0008006" key="5">
    <source>
        <dbReference type="Google" id="ProtNLM"/>
    </source>
</evidence>
<evidence type="ECO:0000256" key="1">
    <source>
        <dbReference type="ARBA" id="ARBA00022737"/>
    </source>
</evidence>
<evidence type="ECO:0000313" key="4">
    <source>
        <dbReference type="Proteomes" id="UP000017836"/>
    </source>
</evidence>
<evidence type="ECO:0000313" key="3">
    <source>
        <dbReference type="EMBL" id="ERN07650.1"/>
    </source>
</evidence>
<dbReference type="OMA" id="PDCITIV"/>
<dbReference type="PANTHER" id="PTHR47926">
    <property type="entry name" value="PENTATRICOPEPTIDE REPEAT-CONTAINING PROTEIN"/>
    <property type="match status" value="1"/>
</dbReference>
<dbReference type="Gramene" id="ERN07650">
    <property type="protein sequence ID" value="ERN07650"/>
    <property type="gene ID" value="AMTR_s00155p00016880"/>
</dbReference>
<dbReference type="GO" id="GO:0009451">
    <property type="term" value="P:RNA modification"/>
    <property type="evidence" value="ECO:0007669"/>
    <property type="project" value="InterPro"/>
</dbReference>
<dbReference type="AlphaFoldDB" id="W1PKJ3"/>
<dbReference type="InterPro" id="IPR002885">
    <property type="entry name" value="PPR_rpt"/>
</dbReference>
<organism evidence="3 4">
    <name type="scientific">Amborella trichopoda</name>
    <dbReference type="NCBI Taxonomy" id="13333"/>
    <lineage>
        <taxon>Eukaryota</taxon>
        <taxon>Viridiplantae</taxon>
        <taxon>Streptophyta</taxon>
        <taxon>Embryophyta</taxon>
        <taxon>Tracheophyta</taxon>
        <taxon>Spermatophyta</taxon>
        <taxon>Magnoliopsida</taxon>
        <taxon>Amborellales</taxon>
        <taxon>Amborellaceae</taxon>
        <taxon>Amborella</taxon>
    </lineage>
</organism>
<reference evidence="4" key="1">
    <citation type="journal article" date="2013" name="Science">
        <title>The Amborella genome and the evolution of flowering plants.</title>
        <authorList>
            <consortium name="Amborella Genome Project"/>
        </authorList>
    </citation>
    <scope>NUCLEOTIDE SEQUENCE [LARGE SCALE GENOMIC DNA]</scope>
</reference>
<dbReference type="EMBL" id="KI393623">
    <property type="protein sequence ID" value="ERN07650.1"/>
    <property type="molecule type" value="Genomic_DNA"/>
</dbReference>
<dbReference type="PANTHER" id="PTHR47926:SF533">
    <property type="entry name" value="DYW DOMAIN-CONTAINING PROTEIN"/>
    <property type="match status" value="1"/>
</dbReference>
<sequence>MYAKCKHIEDASWQFGSITVKDKIQWSSLVSKFSQNQAPEEACHVFDTMGNHDIISWTSMISVDVQAGHACEVNELFTTMSHEGLKPNPFTVTSILCICADLVVIELGKQIHGMAIRLWLDNVV</sequence>
<evidence type="ECO:0000256" key="2">
    <source>
        <dbReference type="PROSITE-ProRule" id="PRU00708"/>
    </source>
</evidence>
<dbReference type="HOGENOM" id="CLU_2007009_0_0_1"/>
<keyword evidence="1" id="KW-0677">Repeat</keyword>